<dbReference type="EMBL" id="AP018046">
    <property type="protein sequence ID" value="BAX55783.1"/>
    <property type="molecule type" value="Genomic_DNA"/>
</dbReference>
<dbReference type="EMBL" id="AP018046">
    <property type="protein sequence ID" value="BAX55868.1"/>
    <property type="molecule type" value="Genomic_DNA"/>
</dbReference>
<gene>
    <name evidence="1" type="ORF">PDPUS_2_01198</name>
    <name evidence="2" type="ORF">PDPUS_2_01283</name>
    <name evidence="3" type="ORF">PDPUS_2_01366</name>
    <name evidence="4" type="ORF">PDPUS_2_01458</name>
</gene>
<evidence type="ECO:0000313" key="5">
    <source>
        <dbReference type="Proteomes" id="UP000218676"/>
    </source>
</evidence>
<name>A0A1V1VG75_PHODP</name>
<dbReference type="EMBL" id="AP018046">
    <property type="protein sequence ID" value="BAX55951.1"/>
    <property type="molecule type" value="Genomic_DNA"/>
</dbReference>
<reference evidence="5" key="2">
    <citation type="submission" date="2017-05" db="EMBL/GenBank/DDBJ databases">
        <title>Whole genome sequence of fish pathogenic bacteria, Photobacterium damselae subsp. piscicida, strain 91-197, isolated from hybrid striped bass (Morone sp.) in USA.</title>
        <authorList>
            <person name="Teru Y."/>
            <person name="Hikima J."/>
            <person name="Kono T."/>
            <person name="Sakai M."/>
            <person name="Takano T."/>
            <person name="Hawke J.P."/>
            <person name="Takeyama H."/>
            <person name="Aoki T."/>
        </authorList>
    </citation>
    <scope>NUCLEOTIDE SEQUENCE [LARGE SCALE GENOMIC DNA]</scope>
    <source>
        <strain evidence="5">91-197</strain>
    </source>
</reference>
<reference evidence="3" key="1">
    <citation type="journal article" date="2017" name="Genome Announc.">
        <title>Whole-Genome Sequence of Photobacterium damselae subsp. piscicida Strain 91-197, Isolated from Hybrid Striped Bass (Morone sp.) in the United States.</title>
        <authorList>
            <person name="Teru Y."/>
            <person name="Hikima J."/>
            <person name="Kono T."/>
            <person name="Sakai M."/>
            <person name="Takano T."/>
            <person name="Hawke J.P."/>
            <person name="Takeyama H."/>
            <person name="Aoki T."/>
        </authorList>
    </citation>
    <scope>NUCLEOTIDE SEQUENCE</scope>
    <source>
        <strain evidence="3">91-197</strain>
    </source>
</reference>
<evidence type="ECO:0000313" key="1">
    <source>
        <dbReference type="EMBL" id="BAX55783.1"/>
    </source>
</evidence>
<dbReference type="Proteomes" id="UP000218676">
    <property type="component" value="Chromosome 2"/>
</dbReference>
<evidence type="ECO:0000313" key="2">
    <source>
        <dbReference type="EMBL" id="BAX55868.1"/>
    </source>
</evidence>
<accession>A0A1V1VG75</accession>
<protein>
    <submittedName>
        <fullName evidence="3">Uncharacterized protein</fullName>
    </submittedName>
</protein>
<evidence type="ECO:0000313" key="4">
    <source>
        <dbReference type="EMBL" id="BAX56043.1"/>
    </source>
</evidence>
<organism evidence="3 5">
    <name type="scientific">Photobacterium damsela subsp. piscicida</name>
    <name type="common">Pasteurella piscicida</name>
    <dbReference type="NCBI Taxonomy" id="38294"/>
    <lineage>
        <taxon>Bacteria</taxon>
        <taxon>Pseudomonadati</taxon>
        <taxon>Pseudomonadota</taxon>
        <taxon>Gammaproteobacteria</taxon>
        <taxon>Vibrionales</taxon>
        <taxon>Vibrionaceae</taxon>
        <taxon>Photobacterium</taxon>
    </lineage>
</organism>
<dbReference type="AlphaFoldDB" id="A0A1V1VG75"/>
<dbReference type="EMBL" id="AP018046">
    <property type="protein sequence ID" value="BAX56043.1"/>
    <property type="molecule type" value="Genomic_DNA"/>
</dbReference>
<proteinExistence type="predicted"/>
<sequence length="103" mass="11841">MLIFTFGQDGELLRYPFFCQHYSTRATSFTLTRVIDDFAVLTIRVFTFVVLTAHFAGTASEHFFYTLYLIGGDVIATMREIFFPSLIFIKDEFGGSRNMHISC</sequence>
<evidence type="ECO:0000313" key="3">
    <source>
        <dbReference type="EMBL" id="BAX55951.1"/>
    </source>
</evidence>